<dbReference type="Proteomes" id="UP001283361">
    <property type="component" value="Unassembled WGS sequence"/>
</dbReference>
<organism evidence="1 2">
    <name type="scientific">Elysia crispata</name>
    <name type="common">lettuce slug</name>
    <dbReference type="NCBI Taxonomy" id="231223"/>
    <lineage>
        <taxon>Eukaryota</taxon>
        <taxon>Metazoa</taxon>
        <taxon>Spiralia</taxon>
        <taxon>Lophotrochozoa</taxon>
        <taxon>Mollusca</taxon>
        <taxon>Gastropoda</taxon>
        <taxon>Heterobranchia</taxon>
        <taxon>Euthyneura</taxon>
        <taxon>Panpulmonata</taxon>
        <taxon>Sacoglossa</taxon>
        <taxon>Placobranchoidea</taxon>
        <taxon>Plakobranchidae</taxon>
        <taxon>Elysia</taxon>
    </lineage>
</organism>
<protein>
    <submittedName>
        <fullName evidence="1">Uncharacterized protein</fullName>
    </submittedName>
</protein>
<comment type="caution">
    <text evidence="1">The sequence shown here is derived from an EMBL/GenBank/DDBJ whole genome shotgun (WGS) entry which is preliminary data.</text>
</comment>
<sequence length="119" mass="13245">MWKVNIFKNSSPFAGKKVSLGSFTSHKFHKKSSSRAADMKNSQTIRIQLFDISPSSLGSPLICFPRDKNLSTIEARITGVVYLKNRSELGTGMSFISRSHSSVALRQVFDSAASCCYYR</sequence>
<gene>
    <name evidence="1" type="ORF">RRG08_055122</name>
</gene>
<name>A0AAE1AMD5_9GAST</name>
<evidence type="ECO:0000313" key="2">
    <source>
        <dbReference type="Proteomes" id="UP001283361"/>
    </source>
</evidence>
<keyword evidence="2" id="KW-1185">Reference proteome</keyword>
<reference evidence="1" key="1">
    <citation type="journal article" date="2023" name="G3 (Bethesda)">
        <title>A reference genome for the long-term kleptoplast-retaining sea slug Elysia crispata morphotype clarki.</title>
        <authorList>
            <person name="Eastman K.E."/>
            <person name="Pendleton A.L."/>
            <person name="Shaikh M.A."/>
            <person name="Suttiyut T."/>
            <person name="Ogas R."/>
            <person name="Tomko P."/>
            <person name="Gavelis G."/>
            <person name="Widhalm J.R."/>
            <person name="Wisecaver J.H."/>
        </authorList>
    </citation>
    <scope>NUCLEOTIDE SEQUENCE</scope>
    <source>
        <strain evidence="1">ECLA1</strain>
    </source>
</reference>
<accession>A0AAE1AMD5</accession>
<dbReference type="EMBL" id="JAWDGP010001627">
    <property type="protein sequence ID" value="KAK3789836.1"/>
    <property type="molecule type" value="Genomic_DNA"/>
</dbReference>
<proteinExistence type="predicted"/>
<dbReference type="AlphaFoldDB" id="A0AAE1AMD5"/>
<evidence type="ECO:0000313" key="1">
    <source>
        <dbReference type="EMBL" id="KAK3789836.1"/>
    </source>
</evidence>